<evidence type="ECO:0000256" key="1">
    <source>
        <dbReference type="ARBA" id="ARBA00000085"/>
    </source>
</evidence>
<evidence type="ECO:0000256" key="10">
    <source>
        <dbReference type="ARBA" id="ARBA00022840"/>
    </source>
</evidence>
<dbReference type="SMART" id="SM00387">
    <property type="entry name" value="HATPase_c"/>
    <property type="match status" value="1"/>
</dbReference>
<dbReference type="PANTHER" id="PTHR45528:SF1">
    <property type="entry name" value="SENSOR HISTIDINE KINASE CPXA"/>
    <property type="match status" value="1"/>
</dbReference>
<dbReference type="AlphaFoldDB" id="A0A857DLD0"/>
<dbReference type="Pfam" id="PF02518">
    <property type="entry name" value="HATPase_c"/>
    <property type="match status" value="1"/>
</dbReference>
<evidence type="ECO:0000313" key="18">
    <source>
        <dbReference type="EMBL" id="QHA01613.1"/>
    </source>
</evidence>
<evidence type="ECO:0000256" key="14">
    <source>
        <dbReference type="SAM" id="Coils"/>
    </source>
</evidence>
<dbReference type="CDD" id="cd00075">
    <property type="entry name" value="HATPase"/>
    <property type="match status" value="1"/>
</dbReference>
<keyword evidence="10" id="KW-0067">ATP-binding</keyword>
<sequence length="492" mass="56532">MKSSIKLKLFTAISCLTLLYVLLSWFLNDQFLVKYYYLNKESTLKEYFHEINENYDGEPFDILLDLEKIERTEGLNITILDSSMYIKYISSLKEEEFFHEPFKKPGGSDYAFIPDISILKDAQNSTQPVIVKSTDRRLNSDFINLVGQLNNGDYLYLNTPVVAIEESAAIANKFSLITGFFIMVIGVLIVFFFTDRFTKPILRLNEIAQAMVKLDFGKKYPVRTYDEIGELGSSINSLSTQLEKSINELRQANEKLMEDIERERKIDDMRKEFISNVSHELKTPIALIQGYAEGLKVNVNESEEDKDFYCNVIIDESAKMNKLVKQLLELSQIDAGYTRLEKTDFDLNELVEFVLRKNILLIKEKNIQLTQKIQDKFTVNADIDRIEQIIVNYLVNAINHADQCKEIKVKLEKTGQKARVSVFNSGTPIPEEALDKIWTSFYKVDKARTRSYGGTGLGLSIVRATQEQHGNAYGVQNVENGVEFWFEVDLAE</sequence>
<keyword evidence="14" id="KW-0175">Coiled coil</keyword>
<dbReference type="EC" id="2.7.13.3" evidence="3"/>
<dbReference type="Gene3D" id="3.30.565.10">
    <property type="entry name" value="Histidine kinase-like ATPase, C-terminal domain"/>
    <property type="match status" value="1"/>
</dbReference>
<feature type="domain" description="HAMP" evidence="17">
    <location>
        <begin position="195"/>
        <end position="247"/>
    </location>
</feature>
<evidence type="ECO:0000256" key="15">
    <source>
        <dbReference type="SAM" id="Phobius"/>
    </source>
</evidence>
<keyword evidence="9" id="KW-0418">Kinase</keyword>
<dbReference type="Gene3D" id="6.10.340.10">
    <property type="match status" value="1"/>
</dbReference>
<feature type="domain" description="Histidine kinase" evidence="16">
    <location>
        <begin position="276"/>
        <end position="492"/>
    </location>
</feature>
<dbReference type="PANTHER" id="PTHR45528">
    <property type="entry name" value="SENSOR HISTIDINE KINASE CPXA"/>
    <property type="match status" value="1"/>
</dbReference>
<dbReference type="SUPFAM" id="SSF55874">
    <property type="entry name" value="ATPase domain of HSP90 chaperone/DNA topoisomerase II/histidine kinase"/>
    <property type="match status" value="1"/>
</dbReference>
<dbReference type="GO" id="GO:0005886">
    <property type="term" value="C:plasma membrane"/>
    <property type="evidence" value="ECO:0007669"/>
    <property type="project" value="UniProtKB-SubCell"/>
</dbReference>
<dbReference type="RefSeq" id="WP_158208579.1">
    <property type="nucleotide sequence ID" value="NZ_CP046996.1"/>
</dbReference>
<dbReference type="InterPro" id="IPR050398">
    <property type="entry name" value="HssS/ArlS-like"/>
</dbReference>
<dbReference type="PROSITE" id="PS50109">
    <property type="entry name" value="HIS_KIN"/>
    <property type="match status" value="1"/>
</dbReference>
<evidence type="ECO:0000256" key="2">
    <source>
        <dbReference type="ARBA" id="ARBA00004651"/>
    </source>
</evidence>
<dbReference type="CDD" id="cd06225">
    <property type="entry name" value="HAMP"/>
    <property type="match status" value="1"/>
</dbReference>
<evidence type="ECO:0000256" key="13">
    <source>
        <dbReference type="ARBA" id="ARBA00023136"/>
    </source>
</evidence>
<dbReference type="Pfam" id="PF00512">
    <property type="entry name" value="HisKA"/>
    <property type="match status" value="1"/>
</dbReference>
<protein>
    <recommendedName>
        <fullName evidence="3">histidine kinase</fullName>
        <ecNumber evidence="3">2.7.13.3</ecNumber>
    </recommendedName>
</protein>
<dbReference type="Gene3D" id="1.10.287.130">
    <property type="match status" value="1"/>
</dbReference>
<evidence type="ECO:0000256" key="5">
    <source>
        <dbReference type="ARBA" id="ARBA00022553"/>
    </source>
</evidence>
<evidence type="ECO:0000256" key="11">
    <source>
        <dbReference type="ARBA" id="ARBA00022989"/>
    </source>
</evidence>
<dbReference type="FunFam" id="1.10.287.130:FF:000001">
    <property type="entry name" value="Two-component sensor histidine kinase"/>
    <property type="match status" value="1"/>
</dbReference>
<evidence type="ECO:0000256" key="3">
    <source>
        <dbReference type="ARBA" id="ARBA00012438"/>
    </source>
</evidence>
<dbReference type="GO" id="GO:0005524">
    <property type="term" value="F:ATP binding"/>
    <property type="evidence" value="ECO:0007669"/>
    <property type="project" value="UniProtKB-KW"/>
</dbReference>
<keyword evidence="8" id="KW-0547">Nucleotide-binding</keyword>
<dbReference type="InterPro" id="IPR003594">
    <property type="entry name" value="HATPase_dom"/>
</dbReference>
<name>A0A857DLD0_9FIRM</name>
<evidence type="ECO:0000256" key="12">
    <source>
        <dbReference type="ARBA" id="ARBA00023012"/>
    </source>
</evidence>
<accession>A0A857DLD0</accession>
<dbReference type="PROSITE" id="PS50885">
    <property type="entry name" value="HAMP"/>
    <property type="match status" value="1"/>
</dbReference>
<feature type="coiled-coil region" evidence="14">
    <location>
        <begin position="235"/>
        <end position="266"/>
    </location>
</feature>
<dbReference type="GO" id="GO:0000155">
    <property type="term" value="F:phosphorelay sensor kinase activity"/>
    <property type="evidence" value="ECO:0007669"/>
    <property type="project" value="InterPro"/>
</dbReference>
<proteinExistence type="predicted"/>
<evidence type="ECO:0000259" key="16">
    <source>
        <dbReference type="PROSITE" id="PS50109"/>
    </source>
</evidence>
<evidence type="ECO:0000256" key="8">
    <source>
        <dbReference type="ARBA" id="ARBA00022741"/>
    </source>
</evidence>
<evidence type="ECO:0000256" key="7">
    <source>
        <dbReference type="ARBA" id="ARBA00022692"/>
    </source>
</evidence>
<keyword evidence="5" id="KW-0597">Phosphoprotein</keyword>
<dbReference type="Proteomes" id="UP000430508">
    <property type="component" value="Chromosome"/>
</dbReference>
<dbReference type="InterPro" id="IPR005467">
    <property type="entry name" value="His_kinase_dom"/>
</dbReference>
<dbReference type="InterPro" id="IPR036097">
    <property type="entry name" value="HisK_dim/P_sf"/>
</dbReference>
<dbReference type="SUPFAM" id="SSF47384">
    <property type="entry name" value="Homodimeric domain of signal transducing histidine kinase"/>
    <property type="match status" value="1"/>
</dbReference>
<dbReference type="PRINTS" id="PR00344">
    <property type="entry name" value="BCTRLSENSOR"/>
</dbReference>
<keyword evidence="12" id="KW-0902">Two-component regulatory system</keyword>
<dbReference type="InterPro" id="IPR003660">
    <property type="entry name" value="HAMP_dom"/>
</dbReference>
<keyword evidence="11 15" id="KW-1133">Transmembrane helix</keyword>
<evidence type="ECO:0000256" key="6">
    <source>
        <dbReference type="ARBA" id="ARBA00022679"/>
    </source>
</evidence>
<dbReference type="InterPro" id="IPR036890">
    <property type="entry name" value="HATPase_C_sf"/>
</dbReference>
<comment type="catalytic activity">
    <reaction evidence="1">
        <text>ATP + protein L-histidine = ADP + protein N-phospho-L-histidine.</text>
        <dbReference type="EC" id="2.7.13.3"/>
    </reaction>
</comment>
<keyword evidence="4" id="KW-1003">Cell membrane</keyword>
<dbReference type="Pfam" id="PF00672">
    <property type="entry name" value="HAMP"/>
    <property type="match status" value="1"/>
</dbReference>
<feature type="transmembrane region" description="Helical" evidence="15">
    <location>
        <begin position="174"/>
        <end position="193"/>
    </location>
</feature>
<dbReference type="SMART" id="SM00388">
    <property type="entry name" value="HisKA"/>
    <property type="match status" value="1"/>
</dbReference>
<evidence type="ECO:0000256" key="4">
    <source>
        <dbReference type="ARBA" id="ARBA00022475"/>
    </source>
</evidence>
<keyword evidence="13 15" id="KW-0472">Membrane</keyword>
<gene>
    <name evidence="18" type="ORF">GQ588_13665</name>
</gene>
<evidence type="ECO:0000256" key="9">
    <source>
        <dbReference type="ARBA" id="ARBA00022777"/>
    </source>
</evidence>
<organism evidence="18 19">
    <name type="scientific">Dehalobacter restrictus</name>
    <dbReference type="NCBI Taxonomy" id="55583"/>
    <lineage>
        <taxon>Bacteria</taxon>
        <taxon>Bacillati</taxon>
        <taxon>Bacillota</taxon>
        <taxon>Clostridia</taxon>
        <taxon>Eubacteriales</taxon>
        <taxon>Desulfitobacteriaceae</taxon>
        <taxon>Dehalobacter</taxon>
    </lineage>
</organism>
<evidence type="ECO:0000259" key="17">
    <source>
        <dbReference type="PROSITE" id="PS50885"/>
    </source>
</evidence>
<dbReference type="SUPFAM" id="SSF158472">
    <property type="entry name" value="HAMP domain-like"/>
    <property type="match status" value="1"/>
</dbReference>
<evidence type="ECO:0000313" key="19">
    <source>
        <dbReference type="Proteomes" id="UP000430508"/>
    </source>
</evidence>
<comment type="subcellular location">
    <subcellularLocation>
        <location evidence="2">Cell membrane</location>
        <topology evidence="2">Multi-pass membrane protein</topology>
    </subcellularLocation>
</comment>
<dbReference type="InterPro" id="IPR003661">
    <property type="entry name" value="HisK_dim/P_dom"/>
</dbReference>
<keyword evidence="7 15" id="KW-0812">Transmembrane</keyword>
<dbReference type="CDD" id="cd00082">
    <property type="entry name" value="HisKA"/>
    <property type="match status" value="1"/>
</dbReference>
<reference evidence="18 19" key="1">
    <citation type="submission" date="2019-12" db="EMBL/GenBank/DDBJ databases">
        <title>Sequence classification of anaerobic respiratory reductive dehalogenases: First we see many, then we see few.</title>
        <authorList>
            <person name="Molenda O."/>
            <person name="Puentes Jacome L.A."/>
            <person name="Cao X."/>
            <person name="Nesbo C.L."/>
            <person name="Tang S."/>
            <person name="Morson N."/>
            <person name="Patron J."/>
            <person name="Lomheim L."/>
            <person name="Wishart D.S."/>
            <person name="Edwards E.A."/>
        </authorList>
    </citation>
    <scope>NUCLEOTIDE SEQUENCE [LARGE SCALE GENOMIC DNA]</scope>
    <source>
        <strain evidence="18 19">12DCA</strain>
    </source>
</reference>
<dbReference type="EMBL" id="CP046996">
    <property type="protein sequence ID" value="QHA01613.1"/>
    <property type="molecule type" value="Genomic_DNA"/>
</dbReference>
<keyword evidence="6" id="KW-0808">Transferase</keyword>
<feature type="transmembrane region" description="Helical" evidence="15">
    <location>
        <begin position="7"/>
        <end position="27"/>
    </location>
</feature>
<dbReference type="InterPro" id="IPR004358">
    <property type="entry name" value="Sig_transdc_His_kin-like_C"/>
</dbReference>
<dbReference type="SMART" id="SM00304">
    <property type="entry name" value="HAMP"/>
    <property type="match status" value="1"/>
</dbReference>